<proteinExistence type="predicted"/>
<reference evidence="1" key="2">
    <citation type="submission" date="2024-10" db="UniProtKB">
        <authorList>
            <consortium name="EnsemblProtists"/>
        </authorList>
    </citation>
    <scope>IDENTIFICATION</scope>
</reference>
<dbReference type="GeneID" id="17285396"/>
<reference evidence="2" key="1">
    <citation type="journal article" date="2013" name="Nature">
        <title>Pan genome of the phytoplankton Emiliania underpins its global distribution.</title>
        <authorList>
            <person name="Read B.A."/>
            <person name="Kegel J."/>
            <person name="Klute M.J."/>
            <person name="Kuo A."/>
            <person name="Lefebvre S.C."/>
            <person name="Maumus F."/>
            <person name="Mayer C."/>
            <person name="Miller J."/>
            <person name="Monier A."/>
            <person name="Salamov A."/>
            <person name="Young J."/>
            <person name="Aguilar M."/>
            <person name="Claverie J.M."/>
            <person name="Frickenhaus S."/>
            <person name="Gonzalez K."/>
            <person name="Herman E.K."/>
            <person name="Lin Y.C."/>
            <person name="Napier J."/>
            <person name="Ogata H."/>
            <person name="Sarno A.F."/>
            <person name="Shmutz J."/>
            <person name="Schroeder D."/>
            <person name="de Vargas C."/>
            <person name="Verret F."/>
            <person name="von Dassow P."/>
            <person name="Valentin K."/>
            <person name="Van de Peer Y."/>
            <person name="Wheeler G."/>
            <person name="Dacks J.B."/>
            <person name="Delwiche C.F."/>
            <person name="Dyhrman S.T."/>
            <person name="Glockner G."/>
            <person name="John U."/>
            <person name="Richards T."/>
            <person name="Worden A.Z."/>
            <person name="Zhang X."/>
            <person name="Grigoriev I.V."/>
            <person name="Allen A.E."/>
            <person name="Bidle K."/>
            <person name="Borodovsky M."/>
            <person name="Bowler C."/>
            <person name="Brownlee C."/>
            <person name="Cock J.M."/>
            <person name="Elias M."/>
            <person name="Gladyshev V.N."/>
            <person name="Groth M."/>
            <person name="Guda C."/>
            <person name="Hadaegh A."/>
            <person name="Iglesias-Rodriguez M.D."/>
            <person name="Jenkins J."/>
            <person name="Jones B.M."/>
            <person name="Lawson T."/>
            <person name="Leese F."/>
            <person name="Lindquist E."/>
            <person name="Lobanov A."/>
            <person name="Lomsadze A."/>
            <person name="Malik S.B."/>
            <person name="Marsh M.E."/>
            <person name="Mackinder L."/>
            <person name="Mock T."/>
            <person name="Mueller-Roeber B."/>
            <person name="Pagarete A."/>
            <person name="Parker M."/>
            <person name="Probert I."/>
            <person name="Quesneville H."/>
            <person name="Raines C."/>
            <person name="Rensing S.A."/>
            <person name="Riano-Pachon D.M."/>
            <person name="Richier S."/>
            <person name="Rokitta S."/>
            <person name="Shiraiwa Y."/>
            <person name="Soanes D.M."/>
            <person name="van der Giezen M."/>
            <person name="Wahlund T.M."/>
            <person name="Williams B."/>
            <person name="Wilson W."/>
            <person name="Wolfe G."/>
            <person name="Wurch L.L."/>
        </authorList>
    </citation>
    <scope>NUCLEOTIDE SEQUENCE</scope>
</reference>
<dbReference type="Proteomes" id="UP000013827">
    <property type="component" value="Unassembled WGS sequence"/>
</dbReference>
<accession>A0A0D3KWJ0</accession>
<dbReference type="KEGG" id="ehx:EMIHUDRAFT_439730"/>
<dbReference type="HOGENOM" id="CLU_968355_0_0_1"/>
<dbReference type="PaxDb" id="2903-EOD40125"/>
<sequence>MHRWRAAARHSARRLTLTRGGRRWQSGGRTDGYEEALPRRDVIAPLVACGVWAGGWYMAEEGKIKALVDSSNIDPNPDPNAWPTPKQFFCLAWPWVAGTVAMLFDSVAAKFATTSDMKFLCTTALNDDIKATTALCILAAPAEHSAPFVRAIAETGALARIREIVAIYKTLPREQHDETLTNACVIASKVAADPELRSQGLPIGDFLWMMPAGPPQLYTTYGAEGVAHLWMSHPAEMLAGGGVGNAAGLAEGVSLSNLANLVTTELAARLLDRFGEQREALLSTATEL</sequence>
<name>A0A0D3KWJ0_EMIH1</name>
<dbReference type="EnsemblProtists" id="EOD40125">
    <property type="protein sequence ID" value="EOD40125"/>
    <property type="gene ID" value="EMIHUDRAFT_439730"/>
</dbReference>
<evidence type="ECO:0000313" key="1">
    <source>
        <dbReference type="EnsemblProtists" id="EOD40125"/>
    </source>
</evidence>
<protein>
    <submittedName>
        <fullName evidence="1">Uncharacterized protein</fullName>
    </submittedName>
</protein>
<evidence type="ECO:0000313" key="2">
    <source>
        <dbReference type="Proteomes" id="UP000013827"/>
    </source>
</evidence>
<dbReference type="AlphaFoldDB" id="A0A0D3KWJ0"/>
<dbReference type="RefSeq" id="XP_005792554.1">
    <property type="nucleotide sequence ID" value="XM_005792497.1"/>
</dbReference>
<organism evidence="1 2">
    <name type="scientific">Emiliania huxleyi (strain CCMP1516)</name>
    <dbReference type="NCBI Taxonomy" id="280463"/>
    <lineage>
        <taxon>Eukaryota</taxon>
        <taxon>Haptista</taxon>
        <taxon>Haptophyta</taxon>
        <taxon>Prymnesiophyceae</taxon>
        <taxon>Isochrysidales</taxon>
        <taxon>Noelaerhabdaceae</taxon>
        <taxon>Emiliania</taxon>
    </lineage>
</organism>
<keyword evidence="2" id="KW-1185">Reference proteome</keyword>